<dbReference type="EMBL" id="JAEAOA010002269">
    <property type="protein sequence ID" value="KAK3583355.1"/>
    <property type="molecule type" value="Genomic_DNA"/>
</dbReference>
<comment type="caution">
    <text evidence="1">The sequence shown here is derived from an EMBL/GenBank/DDBJ whole genome shotgun (WGS) entry which is preliminary data.</text>
</comment>
<dbReference type="Proteomes" id="UP001195483">
    <property type="component" value="Unassembled WGS sequence"/>
</dbReference>
<evidence type="ECO:0000313" key="1">
    <source>
        <dbReference type="EMBL" id="KAK3583355.1"/>
    </source>
</evidence>
<protein>
    <submittedName>
        <fullName evidence="1">Uncharacterized protein</fullName>
    </submittedName>
</protein>
<reference evidence="1" key="1">
    <citation type="journal article" date="2021" name="Genome Biol. Evol.">
        <title>A High-Quality Reference Genome for a Parasitic Bivalve with Doubly Uniparental Inheritance (Bivalvia: Unionida).</title>
        <authorList>
            <person name="Smith C.H."/>
        </authorList>
    </citation>
    <scope>NUCLEOTIDE SEQUENCE</scope>
    <source>
        <strain evidence="1">CHS0354</strain>
    </source>
</reference>
<dbReference type="AlphaFoldDB" id="A0AAE0S189"/>
<sequence>MYLITQHLGVFHTNKMCLHLYSMMLNVNYTCVDGYDQINLEKVHSVSLHNFISESCPNPSRGFYFRNNPNHHIFFSVIAQPFHRLLFHFRNSPTPSQTIILETAQTPHIPLFHEQPIPITQLYLRNIQIYSHYCTRTIALRNSLLGVLGLMHDTCISRYKL</sequence>
<evidence type="ECO:0000313" key="2">
    <source>
        <dbReference type="Proteomes" id="UP001195483"/>
    </source>
</evidence>
<name>A0AAE0S189_9BIVA</name>
<reference evidence="1" key="3">
    <citation type="submission" date="2023-05" db="EMBL/GenBank/DDBJ databases">
        <authorList>
            <person name="Smith C.H."/>
        </authorList>
    </citation>
    <scope>NUCLEOTIDE SEQUENCE</scope>
    <source>
        <strain evidence="1">CHS0354</strain>
        <tissue evidence="1">Mantle</tissue>
    </source>
</reference>
<gene>
    <name evidence="1" type="ORF">CHS0354_038971</name>
</gene>
<organism evidence="1 2">
    <name type="scientific">Potamilus streckersoni</name>
    <dbReference type="NCBI Taxonomy" id="2493646"/>
    <lineage>
        <taxon>Eukaryota</taxon>
        <taxon>Metazoa</taxon>
        <taxon>Spiralia</taxon>
        <taxon>Lophotrochozoa</taxon>
        <taxon>Mollusca</taxon>
        <taxon>Bivalvia</taxon>
        <taxon>Autobranchia</taxon>
        <taxon>Heteroconchia</taxon>
        <taxon>Palaeoheterodonta</taxon>
        <taxon>Unionida</taxon>
        <taxon>Unionoidea</taxon>
        <taxon>Unionidae</taxon>
        <taxon>Ambleminae</taxon>
        <taxon>Lampsilini</taxon>
        <taxon>Potamilus</taxon>
    </lineage>
</organism>
<proteinExistence type="predicted"/>
<reference evidence="1" key="2">
    <citation type="journal article" date="2021" name="Genome Biol. Evol.">
        <title>Developing a high-quality reference genome for a parasitic bivalve with doubly uniparental inheritance (Bivalvia: Unionida).</title>
        <authorList>
            <person name="Smith C.H."/>
        </authorList>
    </citation>
    <scope>NUCLEOTIDE SEQUENCE</scope>
    <source>
        <strain evidence="1">CHS0354</strain>
        <tissue evidence="1">Mantle</tissue>
    </source>
</reference>
<accession>A0AAE0S189</accession>
<keyword evidence="2" id="KW-1185">Reference proteome</keyword>